<accession>A0ABV5LNF2</accession>
<feature type="transmembrane region" description="Helical" evidence="1">
    <location>
        <begin position="150"/>
        <end position="173"/>
    </location>
</feature>
<keyword evidence="3" id="KW-1185">Reference proteome</keyword>
<dbReference type="Proteomes" id="UP001589748">
    <property type="component" value="Unassembled WGS sequence"/>
</dbReference>
<proteinExistence type="predicted"/>
<evidence type="ECO:0000313" key="2">
    <source>
        <dbReference type="EMBL" id="MFB9375625.1"/>
    </source>
</evidence>
<reference evidence="2 3" key="1">
    <citation type="submission" date="2024-09" db="EMBL/GenBank/DDBJ databases">
        <authorList>
            <person name="Sun Q."/>
            <person name="Mori K."/>
        </authorList>
    </citation>
    <scope>NUCLEOTIDE SEQUENCE [LARGE SCALE GENOMIC DNA]</scope>
    <source>
        <strain evidence="2 3">TISTR 1856</strain>
    </source>
</reference>
<evidence type="ECO:0008006" key="4">
    <source>
        <dbReference type="Google" id="ProtNLM"/>
    </source>
</evidence>
<sequence>MPALDVTLALAGTTGLAFVSAAVPVVNAEALTLAGAAATPGGVHPALVVLAVTLGQTLGKVALFLVARSGSVVWARRLRLDRHRHPVQRRPRHWPPVVARPVRFVKDWTVRALDSPVATAPLVLVSAVFGIPPLLVVTVALGVRGRGLRVFVPCCFAGRLVRFGLLAASVTAVF</sequence>
<feature type="transmembrane region" description="Helical" evidence="1">
    <location>
        <begin position="44"/>
        <end position="67"/>
    </location>
</feature>
<keyword evidence="1" id="KW-0472">Membrane</keyword>
<feature type="transmembrane region" description="Helical" evidence="1">
    <location>
        <begin position="121"/>
        <end position="144"/>
    </location>
</feature>
<name>A0ABV5LNF2_9ACTN</name>
<keyword evidence="1" id="KW-0812">Transmembrane</keyword>
<organism evidence="2 3">
    <name type="scientific">Kineococcus gynurae</name>
    <dbReference type="NCBI Taxonomy" id="452979"/>
    <lineage>
        <taxon>Bacteria</taxon>
        <taxon>Bacillati</taxon>
        <taxon>Actinomycetota</taxon>
        <taxon>Actinomycetes</taxon>
        <taxon>Kineosporiales</taxon>
        <taxon>Kineosporiaceae</taxon>
        <taxon>Kineococcus</taxon>
    </lineage>
</organism>
<evidence type="ECO:0000256" key="1">
    <source>
        <dbReference type="SAM" id="Phobius"/>
    </source>
</evidence>
<dbReference type="EMBL" id="JBHMDM010000001">
    <property type="protein sequence ID" value="MFB9375625.1"/>
    <property type="molecule type" value="Genomic_DNA"/>
</dbReference>
<gene>
    <name evidence="2" type="ORF">ACFFVI_01460</name>
</gene>
<keyword evidence="1" id="KW-1133">Transmembrane helix</keyword>
<comment type="caution">
    <text evidence="2">The sequence shown here is derived from an EMBL/GenBank/DDBJ whole genome shotgun (WGS) entry which is preliminary data.</text>
</comment>
<evidence type="ECO:0000313" key="3">
    <source>
        <dbReference type="Proteomes" id="UP001589748"/>
    </source>
</evidence>
<protein>
    <recommendedName>
        <fullName evidence="4">Membrane protein YqaA with SNARE-associated domain</fullName>
    </recommendedName>
</protein>
<dbReference type="RefSeq" id="WP_380140197.1">
    <property type="nucleotide sequence ID" value="NZ_JBHLUI010000012.1"/>
</dbReference>